<dbReference type="KEGG" id="vhy:G7082_08510"/>
<dbReference type="InterPro" id="IPR039425">
    <property type="entry name" value="RNA_pol_sigma-70-like"/>
</dbReference>
<sequence>MKKIKSNRHFFEYLYETYEQRIFYQAYSVLNQKEQAEDITQDVFEQLYQEKEKLQRLDEEHLKKLIITITKNKAIDLYRKNTSQIKYIEDYKENNRGQIPDNNVVDRLEELVSEAEFQEITRELKEPYLQVFMYRIFYGLSTKEVAQIMSQKDATIRKQFERGKKIVKNILGGSDYEKVQ</sequence>
<evidence type="ECO:0000256" key="2">
    <source>
        <dbReference type="ARBA" id="ARBA00023015"/>
    </source>
</evidence>
<organism evidence="7 8">
    <name type="scientific">Vagococcus hydrophili</name>
    <dbReference type="NCBI Taxonomy" id="2714947"/>
    <lineage>
        <taxon>Bacteria</taxon>
        <taxon>Bacillati</taxon>
        <taxon>Bacillota</taxon>
        <taxon>Bacilli</taxon>
        <taxon>Lactobacillales</taxon>
        <taxon>Enterococcaceae</taxon>
        <taxon>Vagococcus</taxon>
    </lineage>
</organism>
<dbReference type="GO" id="GO:0006352">
    <property type="term" value="P:DNA-templated transcription initiation"/>
    <property type="evidence" value="ECO:0007669"/>
    <property type="project" value="InterPro"/>
</dbReference>
<dbReference type="PANTHER" id="PTHR43133:SF60">
    <property type="entry name" value="RNA POLYMERASE SIGMA FACTOR SIGV"/>
    <property type="match status" value="1"/>
</dbReference>
<keyword evidence="2" id="KW-0805">Transcription regulation</keyword>
<dbReference type="InterPro" id="IPR013249">
    <property type="entry name" value="RNA_pol_sigma70_r4_t2"/>
</dbReference>
<keyword evidence="3" id="KW-0731">Sigma factor</keyword>
<evidence type="ECO:0000259" key="5">
    <source>
        <dbReference type="Pfam" id="PF04542"/>
    </source>
</evidence>
<comment type="similarity">
    <text evidence="1">Belongs to the sigma-70 factor family. ECF subfamily.</text>
</comment>
<dbReference type="Gene3D" id="1.10.1740.10">
    <property type="match status" value="1"/>
</dbReference>
<dbReference type="GO" id="GO:0003677">
    <property type="term" value="F:DNA binding"/>
    <property type="evidence" value="ECO:0007669"/>
    <property type="project" value="InterPro"/>
</dbReference>
<dbReference type="SUPFAM" id="SSF88946">
    <property type="entry name" value="Sigma2 domain of RNA polymerase sigma factors"/>
    <property type="match status" value="1"/>
</dbReference>
<evidence type="ECO:0000256" key="1">
    <source>
        <dbReference type="ARBA" id="ARBA00010641"/>
    </source>
</evidence>
<dbReference type="Gene3D" id="1.10.10.10">
    <property type="entry name" value="Winged helix-like DNA-binding domain superfamily/Winged helix DNA-binding domain"/>
    <property type="match status" value="1"/>
</dbReference>
<evidence type="ECO:0000313" key="7">
    <source>
        <dbReference type="EMBL" id="QIL48538.1"/>
    </source>
</evidence>
<dbReference type="RefSeq" id="WP_166034677.1">
    <property type="nucleotide sequence ID" value="NZ_CP049887.1"/>
</dbReference>
<accession>A0A6G8ATY7</accession>
<dbReference type="InterPro" id="IPR013325">
    <property type="entry name" value="RNA_pol_sigma_r2"/>
</dbReference>
<evidence type="ECO:0000256" key="4">
    <source>
        <dbReference type="ARBA" id="ARBA00023163"/>
    </source>
</evidence>
<dbReference type="SUPFAM" id="SSF88659">
    <property type="entry name" value="Sigma3 and sigma4 domains of RNA polymerase sigma factors"/>
    <property type="match status" value="1"/>
</dbReference>
<dbReference type="AlphaFoldDB" id="A0A6G8ATY7"/>
<reference evidence="7 8" key="1">
    <citation type="submission" date="2020-03" db="EMBL/GenBank/DDBJ databases">
        <title>Vagococcus sp. nov., isolated from beetles.</title>
        <authorList>
            <person name="Hyun D.-W."/>
            <person name="Bae J.-W."/>
        </authorList>
    </citation>
    <scope>NUCLEOTIDE SEQUENCE [LARGE SCALE GENOMIC DNA]</scope>
    <source>
        <strain evidence="7 8">HDW17B</strain>
    </source>
</reference>
<protein>
    <submittedName>
        <fullName evidence="7">Sigma-70 family RNA polymerase sigma factor</fullName>
    </submittedName>
</protein>
<evidence type="ECO:0000259" key="6">
    <source>
        <dbReference type="Pfam" id="PF08281"/>
    </source>
</evidence>
<feature type="domain" description="RNA polymerase sigma factor 70 region 4 type 2" evidence="6">
    <location>
        <begin position="116"/>
        <end position="165"/>
    </location>
</feature>
<dbReference type="InterPro" id="IPR013324">
    <property type="entry name" value="RNA_pol_sigma_r3/r4-like"/>
</dbReference>
<dbReference type="InterPro" id="IPR007627">
    <property type="entry name" value="RNA_pol_sigma70_r2"/>
</dbReference>
<gene>
    <name evidence="7" type="ORF">G7082_08510</name>
</gene>
<proteinExistence type="inferred from homology"/>
<evidence type="ECO:0000256" key="3">
    <source>
        <dbReference type="ARBA" id="ARBA00023082"/>
    </source>
</evidence>
<dbReference type="InterPro" id="IPR036388">
    <property type="entry name" value="WH-like_DNA-bd_sf"/>
</dbReference>
<dbReference type="EMBL" id="CP049887">
    <property type="protein sequence ID" value="QIL48538.1"/>
    <property type="molecule type" value="Genomic_DNA"/>
</dbReference>
<keyword evidence="4" id="KW-0804">Transcription</keyword>
<dbReference type="Pfam" id="PF08281">
    <property type="entry name" value="Sigma70_r4_2"/>
    <property type="match status" value="1"/>
</dbReference>
<name>A0A6G8ATY7_9ENTE</name>
<dbReference type="GO" id="GO:0016987">
    <property type="term" value="F:sigma factor activity"/>
    <property type="evidence" value="ECO:0007669"/>
    <property type="project" value="UniProtKB-KW"/>
</dbReference>
<dbReference type="NCBIfam" id="TIGR02937">
    <property type="entry name" value="sigma70-ECF"/>
    <property type="match status" value="1"/>
</dbReference>
<dbReference type="PANTHER" id="PTHR43133">
    <property type="entry name" value="RNA POLYMERASE ECF-TYPE SIGMA FACTO"/>
    <property type="match status" value="1"/>
</dbReference>
<dbReference type="Proteomes" id="UP000501747">
    <property type="component" value="Chromosome"/>
</dbReference>
<dbReference type="Pfam" id="PF04542">
    <property type="entry name" value="Sigma70_r2"/>
    <property type="match status" value="1"/>
</dbReference>
<dbReference type="InterPro" id="IPR014284">
    <property type="entry name" value="RNA_pol_sigma-70_dom"/>
</dbReference>
<keyword evidence="8" id="KW-1185">Reference proteome</keyword>
<evidence type="ECO:0000313" key="8">
    <source>
        <dbReference type="Proteomes" id="UP000501747"/>
    </source>
</evidence>
<feature type="domain" description="RNA polymerase sigma-70 region 2" evidence="5">
    <location>
        <begin position="14"/>
        <end position="82"/>
    </location>
</feature>